<dbReference type="InterPro" id="IPR050267">
    <property type="entry name" value="Anti-sigma-factor_SerPK"/>
</dbReference>
<organism evidence="3 4">
    <name type="scientific">Nocardiopsis endophytica</name>
    <dbReference type="NCBI Taxonomy" id="3018445"/>
    <lineage>
        <taxon>Bacteria</taxon>
        <taxon>Bacillati</taxon>
        <taxon>Actinomycetota</taxon>
        <taxon>Actinomycetes</taxon>
        <taxon>Streptosporangiales</taxon>
        <taxon>Nocardiopsidaceae</taxon>
        <taxon>Nocardiopsis</taxon>
    </lineage>
</organism>
<dbReference type="Pfam" id="PF13581">
    <property type="entry name" value="HATPase_c_2"/>
    <property type="match status" value="1"/>
</dbReference>
<sequence>MDLPLPRTYSSTFHGLADQVPAARRWLERALVADAATSDTAFTACLLLSELATNSIRHTASGMPGGLFSVIAVVDAERLRVSVHDQGGPGVPVIRAHPAALGLHRGGRGLGLVDALAAAWDTHTGPTGRTVWFEVLLK</sequence>
<evidence type="ECO:0000313" key="4">
    <source>
        <dbReference type="Proteomes" id="UP001527866"/>
    </source>
</evidence>
<gene>
    <name evidence="3" type="ORF">O4J56_09505</name>
</gene>
<dbReference type="PANTHER" id="PTHR35526:SF3">
    <property type="entry name" value="ANTI-SIGMA-F FACTOR RSBW"/>
    <property type="match status" value="1"/>
</dbReference>
<dbReference type="SUPFAM" id="SSF55874">
    <property type="entry name" value="ATPase domain of HSP90 chaperone/DNA topoisomerase II/histidine kinase"/>
    <property type="match status" value="1"/>
</dbReference>
<reference evidence="3 4" key="1">
    <citation type="submission" date="2023-01" db="EMBL/GenBank/DDBJ databases">
        <title>Draft genome sequence of Nocardiopsis sp. RSe5-2 isolated from halophytes.</title>
        <authorList>
            <person name="Duangmal K."/>
            <person name="Chantavorakit T."/>
        </authorList>
    </citation>
    <scope>NUCLEOTIDE SEQUENCE [LARGE SCALE GENOMIC DNA]</scope>
    <source>
        <strain evidence="3 4">RSe5-2</strain>
    </source>
</reference>
<keyword evidence="1" id="KW-0418">Kinase</keyword>
<dbReference type="RefSeq" id="WP_270685235.1">
    <property type="nucleotide sequence ID" value="NZ_JAQFWQ010000020.1"/>
</dbReference>
<keyword evidence="1" id="KW-0723">Serine/threonine-protein kinase</keyword>
<feature type="domain" description="Histidine kinase/HSP90-like ATPase" evidence="2">
    <location>
        <begin position="17"/>
        <end position="133"/>
    </location>
</feature>
<evidence type="ECO:0000259" key="2">
    <source>
        <dbReference type="Pfam" id="PF13581"/>
    </source>
</evidence>
<dbReference type="InterPro" id="IPR003594">
    <property type="entry name" value="HATPase_dom"/>
</dbReference>
<keyword evidence="1" id="KW-0808">Transferase</keyword>
<dbReference type="InterPro" id="IPR036890">
    <property type="entry name" value="HATPase_C_sf"/>
</dbReference>
<dbReference type="EMBL" id="JAQFWQ010000020">
    <property type="protein sequence ID" value="MDA2810869.1"/>
    <property type="molecule type" value="Genomic_DNA"/>
</dbReference>
<proteinExistence type="predicted"/>
<evidence type="ECO:0000256" key="1">
    <source>
        <dbReference type="ARBA" id="ARBA00022527"/>
    </source>
</evidence>
<dbReference type="PANTHER" id="PTHR35526">
    <property type="entry name" value="ANTI-SIGMA-F FACTOR RSBW-RELATED"/>
    <property type="match status" value="1"/>
</dbReference>
<protein>
    <submittedName>
        <fullName evidence="3">ATP-binding protein</fullName>
    </submittedName>
</protein>
<dbReference type="Proteomes" id="UP001527866">
    <property type="component" value="Unassembled WGS sequence"/>
</dbReference>
<keyword evidence="4" id="KW-1185">Reference proteome</keyword>
<keyword evidence="3" id="KW-0067">ATP-binding</keyword>
<dbReference type="GO" id="GO:0005524">
    <property type="term" value="F:ATP binding"/>
    <property type="evidence" value="ECO:0007669"/>
    <property type="project" value="UniProtKB-KW"/>
</dbReference>
<dbReference type="Gene3D" id="3.30.565.10">
    <property type="entry name" value="Histidine kinase-like ATPase, C-terminal domain"/>
    <property type="match status" value="1"/>
</dbReference>
<keyword evidence="3" id="KW-0547">Nucleotide-binding</keyword>
<comment type="caution">
    <text evidence="3">The sequence shown here is derived from an EMBL/GenBank/DDBJ whole genome shotgun (WGS) entry which is preliminary data.</text>
</comment>
<name>A0ABT4U1P4_9ACTN</name>
<accession>A0ABT4U1P4</accession>
<evidence type="ECO:0000313" key="3">
    <source>
        <dbReference type="EMBL" id="MDA2810869.1"/>
    </source>
</evidence>
<dbReference type="CDD" id="cd16936">
    <property type="entry name" value="HATPase_RsbW-like"/>
    <property type="match status" value="1"/>
</dbReference>